<proteinExistence type="predicted"/>
<feature type="transmembrane region" description="Helical" evidence="2">
    <location>
        <begin position="82"/>
        <end position="111"/>
    </location>
</feature>
<feature type="region of interest" description="Disordered" evidence="1">
    <location>
        <begin position="1"/>
        <end position="71"/>
    </location>
</feature>
<organism evidence="3 4">
    <name type="scientific">Actinoplanes regularis</name>
    <dbReference type="NCBI Taxonomy" id="52697"/>
    <lineage>
        <taxon>Bacteria</taxon>
        <taxon>Bacillati</taxon>
        <taxon>Actinomycetota</taxon>
        <taxon>Actinomycetes</taxon>
        <taxon>Micromonosporales</taxon>
        <taxon>Micromonosporaceae</taxon>
        <taxon>Actinoplanes</taxon>
    </lineage>
</organism>
<accession>A0A238ZKC0</accession>
<keyword evidence="4" id="KW-1185">Reference proteome</keyword>
<feature type="transmembrane region" description="Helical" evidence="2">
    <location>
        <begin position="207"/>
        <end position="240"/>
    </location>
</feature>
<keyword evidence="2" id="KW-0472">Membrane</keyword>
<dbReference type="RefSeq" id="WP_089294294.1">
    <property type="nucleotide sequence ID" value="NZ_FZNR01000006.1"/>
</dbReference>
<dbReference type="Proteomes" id="UP000198415">
    <property type="component" value="Unassembled WGS sequence"/>
</dbReference>
<evidence type="ECO:0000256" key="2">
    <source>
        <dbReference type="SAM" id="Phobius"/>
    </source>
</evidence>
<gene>
    <name evidence="3" type="ORF">SAMN06264365_10678</name>
</gene>
<reference evidence="3 4" key="1">
    <citation type="submission" date="2017-06" db="EMBL/GenBank/DDBJ databases">
        <authorList>
            <person name="Kim H.J."/>
            <person name="Triplett B.A."/>
        </authorList>
    </citation>
    <scope>NUCLEOTIDE SEQUENCE [LARGE SCALE GENOMIC DNA]</scope>
    <source>
        <strain evidence="3 4">DSM 43151</strain>
    </source>
</reference>
<protein>
    <submittedName>
        <fullName evidence="3">Uncharacterized protein</fullName>
    </submittedName>
</protein>
<sequence>MTIPHREHPLPPALSGTAQAPPDRPTETPTTAGPDRPTETPTTAGPDRPTETPTTAGPDWPAEEPPPARPDWRERLTLATDLALIGLAVTVLALPLVTAPAALATGSAAVHGRYSDGRLPPWRPLLRQYRRSILPGLPGLLAAVVLVIDLVAVRGGSVPGGPVLLAVTALATIWLAGVAALVLVALGRDPDLPWLTAARWAGNRPKCATALAGLGLIAFFLALAVPVTFPVVIGFHLFAIHMVSDRLAR</sequence>
<evidence type="ECO:0000313" key="3">
    <source>
        <dbReference type="EMBL" id="SNR83428.1"/>
    </source>
</evidence>
<feature type="transmembrane region" description="Helical" evidence="2">
    <location>
        <begin position="164"/>
        <end position="186"/>
    </location>
</feature>
<evidence type="ECO:0000313" key="4">
    <source>
        <dbReference type="Proteomes" id="UP000198415"/>
    </source>
</evidence>
<dbReference type="EMBL" id="FZNR01000006">
    <property type="protein sequence ID" value="SNR83428.1"/>
    <property type="molecule type" value="Genomic_DNA"/>
</dbReference>
<feature type="transmembrane region" description="Helical" evidence="2">
    <location>
        <begin position="132"/>
        <end position="152"/>
    </location>
</feature>
<name>A0A238ZKC0_9ACTN</name>
<dbReference type="OrthoDB" id="3297688at2"/>
<evidence type="ECO:0000256" key="1">
    <source>
        <dbReference type="SAM" id="MobiDB-lite"/>
    </source>
</evidence>
<dbReference type="AlphaFoldDB" id="A0A238ZKC0"/>
<keyword evidence="2" id="KW-0812">Transmembrane</keyword>
<keyword evidence="2" id="KW-1133">Transmembrane helix</keyword>